<dbReference type="OrthoDB" id="9791546at2"/>
<dbReference type="SMART" id="SM00382">
    <property type="entry name" value="AAA"/>
    <property type="match status" value="1"/>
</dbReference>
<reference evidence="6 7" key="1">
    <citation type="submission" date="2018-12" db="EMBL/GenBank/DDBJ databases">
        <title>Bacillus ochoae sp. nov., Paenibacillus whitsoniae sp. nov., Paenibacillus spiritus sp. nov. Isolated from the Mars Exploration Rover during spacecraft assembly.</title>
        <authorList>
            <person name="Seuylemezian A."/>
            <person name="Vaishampayan P."/>
        </authorList>
    </citation>
    <scope>NUCLEOTIDE SEQUENCE [LARGE SCALE GENOMIC DNA]</scope>
    <source>
        <strain evidence="6 7">MER 54</strain>
    </source>
</reference>
<dbReference type="InterPro" id="IPR017911">
    <property type="entry name" value="MacB-like_ATP-bd"/>
</dbReference>
<dbReference type="Proteomes" id="UP000276128">
    <property type="component" value="Unassembled WGS sequence"/>
</dbReference>
<dbReference type="PANTHER" id="PTHR42798">
    <property type="entry name" value="LIPOPROTEIN-RELEASING SYSTEM ATP-BINDING PROTEIN LOLD"/>
    <property type="match status" value="1"/>
</dbReference>
<dbReference type="Pfam" id="PF00005">
    <property type="entry name" value="ABC_tran"/>
    <property type="match status" value="1"/>
</dbReference>
<protein>
    <submittedName>
        <fullName evidence="6">ABC transporter ATP-binding protein</fullName>
    </submittedName>
</protein>
<keyword evidence="3" id="KW-0547">Nucleotide-binding</keyword>
<feature type="domain" description="ABC transporter" evidence="5">
    <location>
        <begin position="2"/>
        <end position="225"/>
    </location>
</feature>
<dbReference type="PANTHER" id="PTHR42798:SF2">
    <property type="entry name" value="ABC TRANSPORTER ATP-BINDING PROTEIN MG467-RELATED"/>
    <property type="match status" value="1"/>
</dbReference>
<dbReference type="CDD" id="cd03255">
    <property type="entry name" value="ABC_MJ0796_LolCDE_FtsE"/>
    <property type="match status" value="1"/>
</dbReference>
<dbReference type="InterPro" id="IPR003439">
    <property type="entry name" value="ABC_transporter-like_ATP-bd"/>
</dbReference>
<keyword evidence="2" id="KW-0813">Transport</keyword>
<dbReference type="AlphaFoldDB" id="A0A430JC38"/>
<dbReference type="GO" id="GO:0005524">
    <property type="term" value="F:ATP binding"/>
    <property type="evidence" value="ECO:0007669"/>
    <property type="project" value="UniProtKB-KW"/>
</dbReference>
<evidence type="ECO:0000256" key="4">
    <source>
        <dbReference type="ARBA" id="ARBA00022840"/>
    </source>
</evidence>
<dbReference type="PROSITE" id="PS50893">
    <property type="entry name" value="ABC_TRANSPORTER_2"/>
    <property type="match status" value="1"/>
</dbReference>
<sequence length="225" mass="25303">MITLKEVRKSFKQNGEHIPILHIEQWQVKRGERIAFLGPSGSGKSTLLHLLSGVMQPDSGEIWIEDQPIHRLSESQRDQYRAKSVGYIFQEFHLISSLTLKQNVELIMQPSMSNKEAAEVSAQWFERVGLTTQQHRLPSQVSRGQQQRAAMIRALIGKPSLVLADEPTGSLDYETAASMMSLLLQICEEEGLTLLTVTHDVHLAASYPRQVHIEDLNAIRRGVTA</sequence>
<dbReference type="SUPFAM" id="SSF52540">
    <property type="entry name" value="P-loop containing nucleoside triphosphate hydrolases"/>
    <property type="match status" value="1"/>
</dbReference>
<comment type="similarity">
    <text evidence="1">Belongs to the ABC transporter superfamily.</text>
</comment>
<organism evidence="6 7">
    <name type="scientific">Paenibacillus whitsoniae</name>
    <dbReference type="NCBI Taxonomy" id="2496558"/>
    <lineage>
        <taxon>Bacteria</taxon>
        <taxon>Bacillati</taxon>
        <taxon>Bacillota</taxon>
        <taxon>Bacilli</taxon>
        <taxon>Bacillales</taxon>
        <taxon>Paenibacillaceae</taxon>
        <taxon>Paenibacillus</taxon>
    </lineage>
</organism>
<proteinExistence type="inferred from homology"/>
<accession>A0A430JC38</accession>
<keyword evidence="4 6" id="KW-0067">ATP-binding</keyword>
<evidence type="ECO:0000313" key="6">
    <source>
        <dbReference type="EMBL" id="RTE08559.1"/>
    </source>
</evidence>
<dbReference type="GO" id="GO:0016887">
    <property type="term" value="F:ATP hydrolysis activity"/>
    <property type="evidence" value="ECO:0007669"/>
    <property type="project" value="InterPro"/>
</dbReference>
<dbReference type="InterPro" id="IPR003593">
    <property type="entry name" value="AAA+_ATPase"/>
</dbReference>
<keyword evidence="7" id="KW-1185">Reference proteome</keyword>
<dbReference type="EMBL" id="RXHU01000049">
    <property type="protein sequence ID" value="RTE08559.1"/>
    <property type="molecule type" value="Genomic_DNA"/>
</dbReference>
<dbReference type="InterPro" id="IPR027417">
    <property type="entry name" value="P-loop_NTPase"/>
</dbReference>
<name>A0A430JC38_9BACL</name>
<evidence type="ECO:0000256" key="1">
    <source>
        <dbReference type="ARBA" id="ARBA00005417"/>
    </source>
</evidence>
<evidence type="ECO:0000256" key="2">
    <source>
        <dbReference type="ARBA" id="ARBA00022448"/>
    </source>
</evidence>
<evidence type="ECO:0000259" key="5">
    <source>
        <dbReference type="PROSITE" id="PS50893"/>
    </source>
</evidence>
<evidence type="ECO:0000313" key="7">
    <source>
        <dbReference type="Proteomes" id="UP000276128"/>
    </source>
</evidence>
<gene>
    <name evidence="6" type="ORF">EJQ19_16825</name>
</gene>
<evidence type="ECO:0000256" key="3">
    <source>
        <dbReference type="ARBA" id="ARBA00022741"/>
    </source>
</evidence>
<comment type="caution">
    <text evidence="6">The sequence shown here is derived from an EMBL/GenBank/DDBJ whole genome shotgun (WGS) entry which is preliminary data.</text>
</comment>
<dbReference type="Gene3D" id="3.40.50.300">
    <property type="entry name" value="P-loop containing nucleotide triphosphate hydrolases"/>
    <property type="match status" value="1"/>
</dbReference>